<dbReference type="AlphaFoldDB" id="A0A370G2E4"/>
<evidence type="ECO:0000259" key="6">
    <source>
        <dbReference type="PROSITE" id="PS50850"/>
    </source>
</evidence>
<dbReference type="Pfam" id="PF07690">
    <property type="entry name" value="MFS_1"/>
    <property type="match status" value="1"/>
</dbReference>
<keyword evidence="3 5" id="KW-1133">Transmembrane helix</keyword>
<dbReference type="Gene3D" id="1.20.1250.20">
    <property type="entry name" value="MFS general substrate transporter like domains"/>
    <property type="match status" value="1"/>
</dbReference>
<dbReference type="InterPro" id="IPR001917">
    <property type="entry name" value="Aminotrans_II_pyridoxalP_BS"/>
</dbReference>
<evidence type="ECO:0000313" key="7">
    <source>
        <dbReference type="EMBL" id="MBB2187045.1"/>
    </source>
</evidence>
<reference evidence="8 9" key="1">
    <citation type="submission" date="2018-07" db="EMBL/GenBank/DDBJ databases">
        <title>Genomic Encyclopedia of Type Strains, Phase IV (KMG-IV): sequencing the most valuable type-strain genomes for metagenomic binning, comparative biology and taxonomic classification.</title>
        <authorList>
            <person name="Goeker M."/>
        </authorList>
    </citation>
    <scope>NUCLEOTIDE SEQUENCE [LARGE SCALE GENOMIC DNA]</scope>
    <source>
        <strain evidence="8 9">DSM 5603</strain>
    </source>
</reference>
<dbReference type="GO" id="GO:0016740">
    <property type="term" value="F:transferase activity"/>
    <property type="evidence" value="ECO:0007669"/>
    <property type="project" value="InterPro"/>
</dbReference>
<dbReference type="InterPro" id="IPR020846">
    <property type="entry name" value="MFS_dom"/>
</dbReference>
<dbReference type="InterPro" id="IPR036259">
    <property type="entry name" value="MFS_trans_sf"/>
</dbReference>
<feature type="transmembrane region" description="Helical" evidence="5">
    <location>
        <begin position="79"/>
        <end position="98"/>
    </location>
</feature>
<feature type="transmembrane region" description="Helical" evidence="5">
    <location>
        <begin position="194"/>
        <end position="218"/>
    </location>
</feature>
<feature type="transmembrane region" description="Helical" evidence="5">
    <location>
        <begin position="278"/>
        <end position="298"/>
    </location>
</feature>
<dbReference type="RefSeq" id="WP_114727941.1">
    <property type="nucleotide sequence ID" value="NZ_BJMI01000022.1"/>
</dbReference>
<dbReference type="OrthoDB" id="9784658at2"/>
<evidence type="ECO:0000313" key="10">
    <source>
        <dbReference type="Proteomes" id="UP000562982"/>
    </source>
</evidence>
<keyword evidence="9" id="KW-1185">Reference proteome</keyword>
<feature type="transmembrane region" description="Helical" evidence="5">
    <location>
        <begin position="167"/>
        <end position="188"/>
    </location>
</feature>
<evidence type="ECO:0000256" key="5">
    <source>
        <dbReference type="SAM" id="Phobius"/>
    </source>
</evidence>
<dbReference type="SUPFAM" id="SSF103473">
    <property type="entry name" value="MFS general substrate transporter"/>
    <property type="match status" value="1"/>
</dbReference>
<feature type="transmembrane region" description="Helical" evidence="5">
    <location>
        <begin position="432"/>
        <end position="454"/>
    </location>
</feature>
<name>A0A370G2E4_GLULI</name>
<dbReference type="EMBL" id="QQAW01000007">
    <property type="protein sequence ID" value="RDI37019.1"/>
    <property type="molecule type" value="Genomic_DNA"/>
</dbReference>
<proteinExistence type="predicted"/>
<keyword evidence="4 5" id="KW-0472">Membrane</keyword>
<feature type="domain" description="Major facilitator superfamily (MFS) profile" evidence="6">
    <location>
        <begin position="44"/>
        <end position="458"/>
    </location>
</feature>
<dbReference type="Proteomes" id="UP000254958">
    <property type="component" value="Unassembled WGS sequence"/>
</dbReference>
<dbReference type="GO" id="GO:0005886">
    <property type="term" value="C:plasma membrane"/>
    <property type="evidence" value="ECO:0007669"/>
    <property type="project" value="TreeGrafter"/>
</dbReference>
<accession>A0A370G2E4</accession>
<dbReference type="PANTHER" id="PTHR23508">
    <property type="entry name" value="CARBOXYLIC ACID TRANSPORTER PROTEIN HOMOLOG"/>
    <property type="match status" value="1"/>
</dbReference>
<feature type="transmembrane region" description="Helical" evidence="5">
    <location>
        <begin position="110"/>
        <end position="129"/>
    </location>
</feature>
<gene>
    <name evidence="8" type="ORF">C7453_10765</name>
    <name evidence="7" type="ORF">HLH32_11745</name>
</gene>
<dbReference type="PROSITE" id="PS00599">
    <property type="entry name" value="AA_TRANSFER_CLASS_2"/>
    <property type="match status" value="1"/>
</dbReference>
<evidence type="ECO:0000256" key="2">
    <source>
        <dbReference type="ARBA" id="ARBA00022692"/>
    </source>
</evidence>
<feature type="transmembrane region" description="Helical" evidence="5">
    <location>
        <begin position="135"/>
        <end position="155"/>
    </location>
</feature>
<feature type="transmembrane region" description="Helical" evidence="5">
    <location>
        <begin position="313"/>
        <end position="333"/>
    </location>
</feature>
<feature type="transmembrane region" description="Helical" evidence="5">
    <location>
        <begin position="345"/>
        <end position="378"/>
    </location>
</feature>
<reference evidence="7 10" key="2">
    <citation type="submission" date="2020-04" db="EMBL/GenBank/DDBJ databases">
        <title>Description of novel Gluconacetobacter.</title>
        <authorList>
            <person name="Sombolestani A."/>
        </authorList>
    </citation>
    <scope>NUCLEOTIDE SEQUENCE [LARGE SCALE GENOMIC DNA]</scope>
    <source>
        <strain evidence="7 10">LMG 1382</strain>
    </source>
</reference>
<evidence type="ECO:0000313" key="9">
    <source>
        <dbReference type="Proteomes" id="UP000254958"/>
    </source>
</evidence>
<dbReference type="GO" id="GO:0046943">
    <property type="term" value="F:carboxylic acid transmembrane transporter activity"/>
    <property type="evidence" value="ECO:0007669"/>
    <property type="project" value="TreeGrafter"/>
</dbReference>
<evidence type="ECO:0000313" key="8">
    <source>
        <dbReference type="EMBL" id="RDI37019.1"/>
    </source>
</evidence>
<comment type="caution">
    <text evidence="8">The sequence shown here is derived from an EMBL/GenBank/DDBJ whole genome shotgun (WGS) entry which is preliminary data.</text>
</comment>
<dbReference type="PANTHER" id="PTHR23508:SF10">
    <property type="entry name" value="CARBOXYLIC ACID TRANSPORTER PROTEIN HOMOLOG"/>
    <property type="match status" value="1"/>
</dbReference>
<comment type="subcellular location">
    <subcellularLocation>
        <location evidence="1">Membrane</location>
        <topology evidence="1">Multi-pass membrane protein</topology>
    </subcellularLocation>
</comment>
<organism evidence="8 9">
    <name type="scientific">Gluconacetobacter liquefaciens</name>
    <name type="common">Acetobacter liquefaciens</name>
    <dbReference type="NCBI Taxonomy" id="89584"/>
    <lineage>
        <taxon>Bacteria</taxon>
        <taxon>Pseudomonadati</taxon>
        <taxon>Pseudomonadota</taxon>
        <taxon>Alphaproteobacteria</taxon>
        <taxon>Acetobacterales</taxon>
        <taxon>Acetobacteraceae</taxon>
        <taxon>Gluconacetobacter</taxon>
    </lineage>
</organism>
<evidence type="ECO:0000256" key="3">
    <source>
        <dbReference type="ARBA" id="ARBA00022989"/>
    </source>
</evidence>
<dbReference type="InterPro" id="IPR011701">
    <property type="entry name" value="MFS"/>
</dbReference>
<protein>
    <submittedName>
        <fullName evidence="8">Benzoate transport</fullName>
    </submittedName>
    <submittedName>
        <fullName evidence="7">MFS transporter</fullName>
    </submittedName>
</protein>
<dbReference type="PROSITE" id="PS50850">
    <property type="entry name" value="MFS"/>
    <property type="match status" value="1"/>
</dbReference>
<feature type="transmembrane region" description="Helical" evidence="5">
    <location>
        <begin position="42"/>
        <end position="67"/>
    </location>
</feature>
<dbReference type="Proteomes" id="UP000562982">
    <property type="component" value="Unassembled WGS sequence"/>
</dbReference>
<sequence length="462" mass="48857">MSGSVSYEARPGAPLPHHDVRDAPLLNASEQLAPAGWTVMRAIIIMLCFGVNMVDGVDVLMISYVAPTLSKSLGLSAEQLGIVFSAGLAGMALGGLLIAPLSDKTGRRPLIIFSVALMSVCMIASGYATSLVELAVLRLGVGAGIGAALAGIATLAAEYAPPKHHDFAVAMLQGGYPIAATITGFIVAPLIHTWSWNILLIGAGLFSASALLPLIFFLPESMAFLAQRQPRNALQRIRAIERRLQLPETETLPEPAPLDRTNAGVGGLFREGRLVRTLLLWTSIVCGFMTLYFIISWIPKLAVEAGLDISDSIYAGALYNIGAFFGCATIGIVAMRLTLHRTIMLYLLIAAVALSIFGSITMSVMQVLAVAFVIGIFLQGGFNGHYPLAAGLYPVKVRATGMGWAMGVGRVGAVIGPFLGGSLLQHHVRLSIIFQIYAIPLLICIGCVYAMSVLQRSAGRGV</sequence>
<dbReference type="EMBL" id="JABEQI010000006">
    <property type="protein sequence ID" value="MBB2187045.1"/>
    <property type="molecule type" value="Genomic_DNA"/>
</dbReference>
<evidence type="ECO:0000256" key="1">
    <source>
        <dbReference type="ARBA" id="ARBA00004141"/>
    </source>
</evidence>
<keyword evidence="2 5" id="KW-0812">Transmembrane</keyword>
<evidence type="ECO:0000256" key="4">
    <source>
        <dbReference type="ARBA" id="ARBA00023136"/>
    </source>
</evidence>